<feature type="domain" description="DNA2/NAM7 helicase helicase" evidence="8">
    <location>
        <begin position="631"/>
        <end position="724"/>
    </location>
</feature>
<accession>A0A7S4DU77</accession>
<gene>
    <name evidence="11" type="ORF">LGLO00237_LOCUS22162</name>
</gene>
<feature type="region of interest" description="Disordered" evidence="7">
    <location>
        <begin position="410"/>
        <end position="430"/>
    </location>
</feature>
<sequence length="1108" mass="123421">MPNAQAMPHGMPRQGGFYNRNFPPLGGATPPPHVAQGYPPNSVWYGRGGGRERGRRGREGMQGSPLSPPPGFGPPVHVAGMPEYYPRPAPKPKPRGSGGRAGLSGPAPNRQHQADWKFDAPGDLRDIRSWLINLAKEMSTDDKLARTVREEAKADAKAPIMVSDDLNFGMMDVVQEDEGQQILDAVGKQMQSMGLEDDDFKSSSGDRNEQDKKMEKTITISSRSLTPIRVTAMCTPSNPQFEIQPNETPTLLHPGKSIEVNVTCRPDKIDGVSAAWLMIVFETPAIHSLVRIQPGDKRVAVRRLHVLNVFDSKAMVLDPEAAPFYPLSLKTLFNHPAEQVVTASEPKLPPIPSATNRCHPNIKSRVMSRLFRYKALAALHAQCLFNPRDADSRQRYCKLALQLVMGMKVPRSSGSRDRDREKRGESPTTSLRALEMHIAKMETLLILEEYFMTVELREYDLFFSKMRRVRRRVPYRFEKDQKEEADVPTLFYVSAPGVGEGRPAVSVGDQILLRPDCDELGKKLEIRAYIHDVKEKDVAIMMSAELLSSLKGRLKKDPDEYRWHARFTLNAHPFEIMHAALACLTLDPPTTMSLLMPGEPPKARQKQRAQQNDERKMKVFAGGVGGAEARNLNDLQKEAVASIWGLKGCPHGPFVVFGPPGTGKTTTIAQSILHVAKTHKNAKILACTPSEFSADILVTRLASALNKTEMLRLNHPTRHKIMEGVLLSYASLDPMTGRCTCPPLHKLRGFTVIVTTCITSWRLHQEGIQRGHFTHIIFDESSQAMEPEMAVPLFLAGPDTSVVLAGDHRQLGAIVHCPIAARHGLRMSLQERLMKDFGHYSSHHAGMTAQLTDNYRSHPAILDCFSNLFYRGKLRPKGDSKVTHALTSWDELPNKDNFPCLFHGIVGKDTFFPESGSLCNSSEADAVKHLIQKLLNHPSYKAVLTTGDFGVIAPFRMQVLLIRKVLREAGLGTVNVGSVDDFQGKEKKVIFISTVISKDRKALRKMEDSANGIGIFSNPKRFNVAISRAKSLMVVVGNPFILAKKSWWKTILTYCIERRAYSGVDRANEFMDIVQGSVYNLGSGQSFEESLEKASLYYSAERQWRIMA</sequence>
<evidence type="ECO:0000256" key="3">
    <source>
        <dbReference type="ARBA" id="ARBA00012552"/>
    </source>
</evidence>
<dbReference type="CDD" id="cd18808">
    <property type="entry name" value="SF1_C_Upf1"/>
    <property type="match status" value="1"/>
</dbReference>
<feature type="domain" description="DNA2/NAM7 helicase-like C-terminal" evidence="9">
    <location>
        <begin position="828"/>
        <end position="1038"/>
    </location>
</feature>
<dbReference type="InterPro" id="IPR026122">
    <property type="entry name" value="MOV-10/SDE3_DEXXQ/H-box"/>
</dbReference>
<comment type="subcellular location">
    <subcellularLocation>
        <location evidence="1">Cytoplasm</location>
    </subcellularLocation>
</comment>
<dbReference type="GO" id="GO:0005524">
    <property type="term" value="F:ATP binding"/>
    <property type="evidence" value="ECO:0007669"/>
    <property type="project" value="UniProtKB-KW"/>
</dbReference>
<dbReference type="PANTHER" id="PTHR45418:SF5">
    <property type="entry name" value="BRCA2-INTERACTING PROTEIN-LIKE-RELATED"/>
    <property type="match status" value="1"/>
</dbReference>
<dbReference type="PANTHER" id="PTHR45418">
    <property type="entry name" value="CANCER/TESTIS ANTIGEN 55"/>
    <property type="match status" value="1"/>
</dbReference>
<feature type="domain" description="DNA2/NAM7 helicase helicase" evidence="8">
    <location>
        <begin position="749"/>
        <end position="816"/>
    </location>
</feature>
<feature type="region of interest" description="Disordered" evidence="7">
    <location>
        <begin position="1"/>
        <end position="120"/>
    </location>
</feature>
<evidence type="ECO:0000256" key="2">
    <source>
        <dbReference type="ARBA" id="ARBA00005601"/>
    </source>
</evidence>
<evidence type="ECO:0000256" key="1">
    <source>
        <dbReference type="ARBA" id="ARBA00004496"/>
    </source>
</evidence>
<keyword evidence="5" id="KW-0943">RNA-mediated gene silencing</keyword>
<dbReference type="Gene3D" id="2.40.30.270">
    <property type="match status" value="1"/>
</dbReference>
<protein>
    <recommendedName>
        <fullName evidence="3">RNA helicase</fullName>
        <ecNumber evidence="3">3.6.4.13</ecNumber>
    </recommendedName>
</protein>
<comment type="catalytic activity">
    <reaction evidence="6">
        <text>ATP + H2O = ADP + phosphate + H(+)</text>
        <dbReference type="Rhea" id="RHEA:13065"/>
        <dbReference type="ChEBI" id="CHEBI:15377"/>
        <dbReference type="ChEBI" id="CHEBI:15378"/>
        <dbReference type="ChEBI" id="CHEBI:30616"/>
        <dbReference type="ChEBI" id="CHEBI:43474"/>
        <dbReference type="ChEBI" id="CHEBI:456216"/>
        <dbReference type="EC" id="3.6.4.13"/>
    </reaction>
</comment>
<dbReference type="GO" id="GO:0016787">
    <property type="term" value="F:hydrolase activity"/>
    <property type="evidence" value="ECO:0007669"/>
    <property type="project" value="UniProtKB-KW"/>
</dbReference>
<feature type="region of interest" description="Disordered" evidence="7">
    <location>
        <begin position="194"/>
        <end position="215"/>
    </location>
</feature>
<keyword evidence="4" id="KW-0963">Cytoplasm</keyword>
<dbReference type="EMBL" id="HBIV01031069">
    <property type="protein sequence ID" value="CAE0670524.1"/>
    <property type="molecule type" value="Transcribed_RNA"/>
</dbReference>
<dbReference type="SUPFAM" id="SSF52540">
    <property type="entry name" value="P-loop containing nucleoside triphosphate hydrolases"/>
    <property type="match status" value="1"/>
</dbReference>
<proteinExistence type="inferred from homology"/>
<organism evidence="11">
    <name type="scientific">Lotharella globosa</name>
    <dbReference type="NCBI Taxonomy" id="91324"/>
    <lineage>
        <taxon>Eukaryota</taxon>
        <taxon>Sar</taxon>
        <taxon>Rhizaria</taxon>
        <taxon>Cercozoa</taxon>
        <taxon>Chlorarachniophyceae</taxon>
        <taxon>Lotharella</taxon>
    </lineage>
</organism>
<dbReference type="InterPro" id="IPR041677">
    <property type="entry name" value="DNA2/NAM7_AAA_11"/>
</dbReference>
<name>A0A7S4DU77_9EUKA</name>
<dbReference type="InterPro" id="IPR027417">
    <property type="entry name" value="P-loop_NTPase"/>
</dbReference>
<evidence type="ECO:0000259" key="10">
    <source>
        <dbReference type="Pfam" id="PF21634"/>
    </source>
</evidence>
<dbReference type="EC" id="3.6.4.13" evidence="3"/>
<dbReference type="GO" id="GO:0031047">
    <property type="term" value="P:regulatory ncRNA-mediated gene silencing"/>
    <property type="evidence" value="ECO:0007669"/>
    <property type="project" value="UniProtKB-KW"/>
</dbReference>
<evidence type="ECO:0000256" key="7">
    <source>
        <dbReference type="SAM" id="MobiDB-lite"/>
    </source>
</evidence>
<evidence type="ECO:0000256" key="4">
    <source>
        <dbReference type="ARBA" id="ARBA00022490"/>
    </source>
</evidence>
<dbReference type="Pfam" id="PF13086">
    <property type="entry name" value="AAA_11"/>
    <property type="match status" value="2"/>
</dbReference>
<evidence type="ECO:0000259" key="9">
    <source>
        <dbReference type="Pfam" id="PF13087"/>
    </source>
</evidence>
<comment type="similarity">
    <text evidence="2">Belongs to the DNA2/NAM7 helicase family. SDE3 subfamily.</text>
</comment>
<dbReference type="Gene3D" id="3.40.50.300">
    <property type="entry name" value="P-loop containing nucleotide triphosphate hydrolases"/>
    <property type="match status" value="3"/>
</dbReference>
<dbReference type="GO" id="GO:0003723">
    <property type="term" value="F:RNA binding"/>
    <property type="evidence" value="ECO:0007669"/>
    <property type="project" value="InterPro"/>
</dbReference>
<dbReference type="Pfam" id="PF13087">
    <property type="entry name" value="AAA_12"/>
    <property type="match status" value="1"/>
</dbReference>
<feature type="domain" description="Helicase MOV-10-like beta-barrel" evidence="10">
    <location>
        <begin position="489"/>
        <end position="549"/>
    </location>
</feature>
<evidence type="ECO:0000259" key="8">
    <source>
        <dbReference type="Pfam" id="PF13086"/>
    </source>
</evidence>
<evidence type="ECO:0000256" key="6">
    <source>
        <dbReference type="ARBA" id="ARBA00047984"/>
    </source>
</evidence>
<dbReference type="GO" id="GO:0005737">
    <property type="term" value="C:cytoplasm"/>
    <property type="evidence" value="ECO:0007669"/>
    <property type="project" value="UniProtKB-SubCell"/>
</dbReference>
<dbReference type="AlphaFoldDB" id="A0A7S4DU77"/>
<dbReference type="Pfam" id="PF21634">
    <property type="entry name" value="MOV-10_beta-barrel"/>
    <property type="match status" value="1"/>
</dbReference>
<evidence type="ECO:0000313" key="11">
    <source>
        <dbReference type="EMBL" id="CAE0670524.1"/>
    </source>
</evidence>
<dbReference type="GO" id="GO:0032574">
    <property type="term" value="F:5'-3' RNA helicase activity"/>
    <property type="evidence" value="ECO:0007669"/>
    <property type="project" value="InterPro"/>
</dbReference>
<evidence type="ECO:0000256" key="5">
    <source>
        <dbReference type="ARBA" id="ARBA00023158"/>
    </source>
</evidence>
<reference evidence="11" key="1">
    <citation type="submission" date="2021-01" db="EMBL/GenBank/DDBJ databases">
        <authorList>
            <person name="Corre E."/>
            <person name="Pelletier E."/>
            <person name="Niang G."/>
            <person name="Scheremetjew M."/>
            <person name="Finn R."/>
            <person name="Kale V."/>
            <person name="Holt S."/>
            <person name="Cochrane G."/>
            <person name="Meng A."/>
            <person name="Brown T."/>
            <person name="Cohen L."/>
        </authorList>
    </citation>
    <scope>NUCLEOTIDE SEQUENCE</scope>
    <source>
        <strain evidence="11">CCCM811</strain>
    </source>
</reference>
<dbReference type="CDD" id="cd18038">
    <property type="entry name" value="DEXXQc_Helz-like"/>
    <property type="match status" value="1"/>
</dbReference>
<feature type="compositionally biased region" description="Basic and acidic residues" evidence="7">
    <location>
        <begin position="414"/>
        <end position="425"/>
    </location>
</feature>
<dbReference type="InterPro" id="IPR041679">
    <property type="entry name" value="DNA2/NAM7-like_C"/>
</dbReference>
<dbReference type="InterPro" id="IPR049080">
    <property type="entry name" value="MOV-10-like_beta-barrel"/>
</dbReference>
<feature type="compositionally biased region" description="Basic and acidic residues" evidence="7">
    <location>
        <begin position="200"/>
        <end position="215"/>
    </location>
</feature>
<dbReference type="InterPro" id="IPR047187">
    <property type="entry name" value="SF1_C_Upf1"/>
</dbReference>